<feature type="domain" description="Helix-hairpin-helix DNA-binding motif class 1" evidence="2">
    <location>
        <begin position="76"/>
        <end position="95"/>
    </location>
</feature>
<dbReference type="PANTHER" id="PTHR21180">
    <property type="entry name" value="ENDONUCLEASE/EXONUCLEASE/PHOSPHATASE FAMILY DOMAIN-CONTAINING PROTEIN 1"/>
    <property type="match status" value="1"/>
</dbReference>
<dbReference type="InterPro" id="IPR004509">
    <property type="entry name" value="Competence_ComEA_HhH"/>
</dbReference>
<dbReference type="SUPFAM" id="SSF47781">
    <property type="entry name" value="RuvA domain 2-like"/>
    <property type="match status" value="1"/>
</dbReference>
<dbReference type="SMART" id="SM00278">
    <property type="entry name" value="HhH1"/>
    <property type="match status" value="2"/>
</dbReference>
<sequence length="98" mass="10786">MRILRSLCLLLMVTFLPMGVAVAADTDAQHEGIEITVNVNTADANEIATMLKGIGEKKAQQIVDFRTENGKFKDLESLKQVKGIGQSTIDKNKDRILL</sequence>
<gene>
    <name evidence="3" type="ORF">GFB47_07410</name>
</gene>
<dbReference type="Gene3D" id="1.10.150.280">
    <property type="entry name" value="AF1531-like domain"/>
    <property type="match status" value="1"/>
</dbReference>
<accession>A0A5Q0TGF9</accession>
<dbReference type="GO" id="GO:0006281">
    <property type="term" value="P:DNA repair"/>
    <property type="evidence" value="ECO:0007669"/>
    <property type="project" value="InterPro"/>
</dbReference>
<proteinExistence type="predicted"/>
<organism evidence="3 4">
    <name type="scientific">Vibrio algicola</name>
    <dbReference type="NCBI Taxonomy" id="2662262"/>
    <lineage>
        <taxon>Bacteria</taxon>
        <taxon>Pseudomonadati</taxon>
        <taxon>Pseudomonadota</taxon>
        <taxon>Gammaproteobacteria</taxon>
        <taxon>Vibrionales</taxon>
        <taxon>Vibrionaceae</taxon>
        <taxon>Vibrio</taxon>
    </lineage>
</organism>
<keyword evidence="1" id="KW-0732">Signal</keyword>
<feature type="domain" description="Helix-hairpin-helix DNA-binding motif class 1" evidence="2">
    <location>
        <begin position="46"/>
        <end position="65"/>
    </location>
</feature>
<dbReference type="InterPro" id="IPR003583">
    <property type="entry name" value="Hlx-hairpin-Hlx_DNA-bd_motif"/>
</dbReference>
<protein>
    <submittedName>
        <fullName evidence="3">Transporter</fullName>
    </submittedName>
</protein>
<feature type="signal peptide" evidence="1">
    <location>
        <begin position="1"/>
        <end position="23"/>
    </location>
</feature>
<evidence type="ECO:0000313" key="3">
    <source>
        <dbReference type="EMBL" id="QGA65256.1"/>
    </source>
</evidence>
<dbReference type="AlphaFoldDB" id="A0A5Q0TGF9"/>
<evidence type="ECO:0000256" key="1">
    <source>
        <dbReference type="SAM" id="SignalP"/>
    </source>
</evidence>
<dbReference type="InterPro" id="IPR010994">
    <property type="entry name" value="RuvA_2-like"/>
</dbReference>
<dbReference type="RefSeq" id="WP_153447405.1">
    <property type="nucleotide sequence ID" value="NZ_CP045699.1"/>
</dbReference>
<dbReference type="GO" id="GO:0015628">
    <property type="term" value="P:protein secretion by the type II secretion system"/>
    <property type="evidence" value="ECO:0007669"/>
    <property type="project" value="TreeGrafter"/>
</dbReference>
<dbReference type="Pfam" id="PF12836">
    <property type="entry name" value="HHH_3"/>
    <property type="match status" value="1"/>
</dbReference>
<dbReference type="PANTHER" id="PTHR21180:SF32">
    <property type="entry name" value="ENDONUCLEASE_EXONUCLEASE_PHOSPHATASE FAMILY DOMAIN-CONTAINING PROTEIN 1"/>
    <property type="match status" value="1"/>
</dbReference>
<dbReference type="GO" id="GO:0015627">
    <property type="term" value="C:type II protein secretion system complex"/>
    <property type="evidence" value="ECO:0007669"/>
    <property type="project" value="TreeGrafter"/>
</dbReference>
<name>A0A5Q0TGF9_9VIBR</name>
<evidence type="ECO:0000313" key="4">
    <source>
        <dbReference type="Proteomes" id="UP000348942"/>
    </source>
</evidence>
<dbReference type="GO" id="GO:0003677">
    <property type="term" value="F:DNA binding"/>
    <property type="evidence" value="ECO:0007669"/>
    <property type="project" value="InterPro"/>
</dbReference>
<dbReference type="EMBL" id="CP045699">
    <property type="protein sequence ID" value="QGA65256.1"/>
    <property type="molecule type" value="Genomic_DNA"/>
</dbReference>
<keyword evidence="4" id="KW-1185">Reference proteome</keyword>
<reference evidence="3 4" key="1">
    <citation type="submission" date="2019-10" db="EMBL/GenBank/DDBJ databases">
        <title>Vibrio sp. nov., isolated from Coralline algae surface.</title>
        <authorList>
            <person name="Geng Y."/>
            <person name="Zhang X."/>
        </authorList>
    </citation>
    <scope>NUCLEOTIDE SEQUENCE [LARGE SCALE GENOMIC DNA]</scope>
    <source>
        <strain evidence="3 4">SM1977</strain>
    </source>
</reference>
<evidence type="ECO:0000259" key="2">
    <source>
        <dbReference type="SMART" id="SM00278"/>
    </source>
</evidence>
<dbReference type="InterPro" id="IPR051675">
    <property type="entry name" value="Endo/Exo/Phosphatase_dom_1"/>
</dbReference>
<feature type="chain" id="PRO_5024429652" evidence="1">
    <location>
        <begin position="24"/>
        <end position="98"/>
    </location>
</feature>
<dbReference type="NCBIfam" id="TIGR00426">
    <property type="entry name" value="competence protein ComEA helix-hairpin-helix repeat region"/>
    <property type="match status" value="1"/>
</dbReference>
<dbReference type="Proteomes" id="UP000348942">
    <property type="component" value="Chromosome 1"/>
</dbReference>